<protein>
    <submittedName>
        <fullName evidence="2">(California timema) hypothetical protein</fullName>
    </submittedName>
</protein>
<dbReference type="EMBL" id="OE180011">
    <property type="protein sequence ID" value="CAD7570342.1"/>
    <property type="molecule type" value="Genomic_DNA"/>
</dbReference>
<gene>
    <name evidence="2" type="ORF">TCMB3V08_LOCUS3047</name>
</gene>
<name>A0A7R9P5D0_TIMCA</name>
<organism evidence="2">
    <name type="scientific">Timema californicum</name>
    <name type="common">California timema</name>
    <name type="synonym">Walking stick</name>
    <dbReference type="NCBI Taxonomy" id="61474"/>
    <lineage>
        <taxon>Eukaryota</taxon>
        <taxon>Metazoa</taxon>
        <taxon>Ecdysozoa</taxon>
        <taxon>Arthropoda</taxon>
        <taxon>Hexapoda</taxon>
        <taxon>Insecta</taxon>
        <taxon>Pterygota</taxon>
        <taxon>Neoptera</taxon>
        <taxon>Polyneoptera</taxon>
        <taxon>Phasmatodea</taxon>
        <taxon>Timematodea</taxon>
        <taxon>Timematoidea</taxon>
        <taxon>Timematidae</taxon>
        <taxon>Timema</taxon>
    </lineage>
</organism>
<feature type="region of interest" description="Disordered" evidence="1">
    <location>
        <begin position="79"/>
        <end position="116"/>
    </location>
</feature>
<proteinExistence type="predicted"/>
<feature type="compositionally biased region" description="Low complexity" evidence="1">
    <location>
        <begin position="99"/>
        <end position="112"/>
    </location>
</feature>
<evidence type="ECO:0000313" key="2">
    <source>
        <dbReference type="EMBL" id="CAD7570342.1"/>
    </source>
</evidence>
<sequence length="397" mass="44208">MSRYFQHNPPQSLQTLSGSSMWGNIWEDTSDVYEKQNNTTSYYPFCVYALNTNYANGLAIEKVELEEVNLYLCGGRVENHLGKTNPSSPDRDFEPRSPRPQQSSSTRQAQASFHTYPSSMTVETNSKIMTEHRNYGNGSSINGLEIGNSNQNYTYISTASTSRIRLPLEHVLTNPHLHNAFFRAAPFRRAIIVAEQTLFAGRVGGMGLYVVEFRKREVAEADLDLNFVWVIISVAARGRSHFYLYSVHLLRCVCVTHVGHHLHLDKQAGLALYQSSPELTVAQDRVKCSQGGKEGGIPPLDRPPYIFMYVFTVKNEVGDTTPTNHPGCHGDGCHGYGCNEDGCNGDGCHGDGCHGYGCNGDGCHGNRYYGIDIFASVNGMLIIKIYFDINLLVYYDT</sequence>
<evidence type="ECO:0000256" key="1">
    <source>
        <dbReference type="SAM" id="MobiDB-lite"/>
    </source>
</evidence>
<reference evidence="2" key="1">
    <citation type="submission" date="2020-11" db="EMBL/GenBank/DDBJ databases">
        <authorList>
            <person name="Tran Van P."/>
        </authorList>
    </citation>
    <scope>NUCLEOTIDE SEQUENCE</scope>
</reference>
<dbReference type="AlphaFoldDB" id="A0A7R9P5D0"/>
<accession>A0A7R9P5D0</accession>